<reference evidence="3 4" key="1">
    <citation type="submission" date="2017-04" db="EMBL/GenBank/DDBJ databases">
        <title>Complete genome sequence of the Campylobacter cuniculorum type strain LMG24588.</title>
        <authorList>
            <person name="Miller W.G."/>
            <person name="Yee E."/>
            <person name="Revez J."/>
            <person name="Bono J.L."/>
            <person name="Rossi M."/>
        </authorList>
    </citation>
    <scope>NUCLEOTIDE SEQUENCE [LARGE SCALE GENOMIC DNA]</scope>
    <source>
        <strain evidence="3 4">LMG 24588</strain>
    </source>
</reference>
<accession>A0A1W6BYH0</accession>
<evidence type="ECO:0000313" key="4">
    <source>
        <dbReference type="Proteomes" id="UP000192902"/>
    </source>
</evidence>
<dbReference type="AlphaFoldDB" id="A0A1W6BYH0"/>
<name>A0A1W6BYH0_9BACT</name>
<feature type="region of interest" description="Disordered" evidence="1">
    <location>
        <begin position="1"/>
        <end position="22"/>
    </location>
</feature>
<dbReference type="RefSeq" id="WP_027305947.1">
    <property type="nucleotide sequence ID" value="NZ_CP020867.1"/>
</dbReference>
<dbReference type="STRING" id="1121267.CCUN_1550"/>
<protein>
    <recommendedName>
        <fullName evidence="2">N-terminal domain-containing protein</fullName>
    </recommendedName>
</protein>
<sequence>MKNRKDEKQVTAEKETTKDYTQWEDRSNAERLKSINTYYKMIIAKSIGEKKSFWNKSMSSKEIDNTIPYNASTGKPYNGIASLVLRAAKEINGYEDSNFITMRQANLKHGTLKFQINEKGEKEYVRGVKVTHMVNHEYVNKLDSHGKPLMREVKDKEGNITQEPVKEKVFLKEPKLETITLYHVSQFDNLDQSQLKQRDLESLKQRRELEKDRPRDFRSNLDFLELGKAVTQDLNNFLTSQYKGIDYQKIQHQSLKHIRQNERTQEQGRSL</sequence>
<gene>
    <name evidence="3" type="ORF">CCUN_1550</name>
</gene>
<dbReference type="OrthoDB" id="5353254at2"/>
<evidence type="ECO:0000256" key="1">
    <source>
        <dbReference type="SAM" id="MobiDB-lite"/>
    </source>
</evidence>
<proteinExistence type="predicted"/>
<evidence type="ECO:0000259" key="2">
    <source>
        <dbReference type="Pfam" id="PF08401"/>
    </source>
</evidence>
<dbReference type="GO" id="GO:0003697">
    <property type="term" value="F:single-stranded DNA binding"/>
    <property type="evidence" value="ECO:0007669"/>
    <property type="project" value="InterPro"/>
</dbReference>
<evidence type="ECO:0000313" key="3">
    <source>
        <dbReference type="EMBL" id="ARJ57133.1"/>
    </source>
</evidence>
<dbReference type="eggNOG" id="COG4227">
    <property type="taxonomic scope" value="Bacteria"/>
</dbReference>
<dbReference type="EMBL" id="CP020867">
    <property type="protein sequence ID" value="ARJ57133.1"/>
    <property type="molecule type" value="Genomic_DNA"/>
</dbReference>
<feature type="domain" description="N-terminal" evidence="2">
    <location>
        <begin position="43"/>
        <end position="124"/>
    </location>
</feature>
<dbReference type="Pfam" id="PF08401">
    <property type="entry name" value="ArdcN"/>
    <property type="match status" value="1"/>
</dbReference>
<organism evidence="3 4">
    <name type="scientific">Campylobacter cuniculorum DSM 23162 = LMG 24588</name>
    <dbReference type="NCBI Taxonomy" id="1121267"/>
    <lineage>
        <taxon>Bacteria</taxon>
        <taxon>Pseudomonadati</taxon>
        <taxon>Campylobacterota</taxon>
        <taxon>Epsilonproteobacteria</taxon>
        <taxon>Campylobacterales</taxon>
        <taxon>Campylobacteraceae</taxon>
        <taxon>Campylobacter</taxon>
    </lineage>
</organism>
<dbReference type="InterPro" id="IPR013610">
    <property type="entry name" value="ArdC_N"/>
</dbReference>
<dbReference type="Proteomes" id="UP000192902">
    <property type="component" value="Chromosome"/>
</dbReference>
<dbReference type="KEGG" id="ccun:CCUN_1550"/>